<dbReference type="InterPro" id="IPR039928">
    <property type="entry name" value="LNK"/>
</dbReference>
<sequence>MSDWGLYEIDDVVWDGFEQSDDHIVPDPEDTQEGTWMVKYDNRKKSLNVLSKSTEQKPVGNKNVLHREKEEVMACSNGKEEPSTQLLDMDTWCDAQDEKQATYNLMHTDSGMGIKSGQGVGGDCYTDIKLGSAENDLIIGICKEDSILENGDSVLGDRDATIMSNSCDFSLTDICPPEDDLEFFGHEHGDKNSCSLLEYGWANIGNFEDVDRLLRNCESTIGHAVNSGVDELLWLSSSSACVDNSPQGTVQQEMASSSPDSRALKGKSQQDELKMEFMPCDNPPLLASCQKGDSTVIDCKKDDSISNADKPFKQQSSGHIEQSQQHALNENKCSLEQQRLENSGRPEGTPRFQIEGTGIKQEDKANSYRKQTSHKQPEEKNKKHLSDRKATQSMPPVISYSTGVQGHQSIYSNIQNSVSSALQIFPSPVHASQVYPQVPYIHAGYGYPLHYMPIMPSLPNLRPQSDQSQSLFIGYQLPADVSNQPQHIKKPFEIPSRPSSMTPQGKIEKLRWRQQMQAIHAIEHQQQQFGGQNDSMDHSLVNKQPQKNQSQHAIVSPKEGASKILQSLSVESDSLTPRENSTAASVVTYVDDDDGSLEAAVLHQLQSVIAELDIRTRLCIRGALFRLARSAMQRRCVNDMKNSNQNHEEQIGVGSMCMSIDCDEMRINRCTGVNDMETETNPIDRTIAHLLFHKHSLPSAGPVSATAGASDSTYSMNPQSLSEAPNPWLCHPPVSKSPTGLSINPTVKTQLPIPVQSPTSMPQTGIGCGTQAVNNLKSSTSGGSSTTSVFFNHRLHGPSASSSLQNYNPPAERDVILDTSEGLTELRCQNLPSHQRDGEIFSPSTGNMVKQEPIESMLVDMMNADSEVLTSEHFSEIGDTKKRRISLITE</sequence>
<organism evidence="2">
    <name type="scientific">Picea sitchensis</name>
    <name type="common">Sitka spruce</name>
    <name type="synonym">Pinus sitchensis</name>
    <dbReference type="NCBI Taxonomy" id="3332"/>
    <lineage>
        <taxon>Eukaryota</taxon>
        <taxon>Viridiplantae</taxon>
        <taxon>Streptophyta</taxon>
        <taxon>Embryophyta</taxon>
        <taxon>Tracheophyta</taxon>
        <taxon>Spermatophyta</taxon>
        <taxon>Pinopsida</taxon>
        <taxon>Pinidae</taxon>
        <taxon>Conifers I</taxon>
        <taxon>Pinales</taxon>
        <taxon>Pinaceae</taxon>
        <taxon>Picea</taxon>
    </lineage>
</organism>
<dbReference type="GO" id="GO:0006355">
    <property type="term" value="P:regulation of DNA-templated transcription"/>
    <property type="evidence" value="ECO:0007669"/>
    <property type="project" value="InterPro"/>
</dbReference>
<dbReference type="GO" id="GO:0007623">
    <property type="term" value="P:circadian rhythm"/>
    <property type="evidence" value="ECO:0007669"/>
    <property type="project" value="InterPro"/>
</dbReference>
<dbReference type="EMBL" id="EF677965">
    <property type="protein sequence ID" value="ABR17758.1"/>
    <property type="molecule type" value="mRNA"/>
</dbReference>
<protein>
    <recommendedName>
        <fullName evidence="3">Protein LNK2</fullName>
    </recommendedName>
</protein>
<evidence type="ECO:0000313" key="2">
    <source>
        <dbReference type="EMBL" id="ABR17758.1"/>
    </source>
</evidence>
<name>B8LQ28_PICSI</name>
<dbReference type="PANTHER" id="PTHR33334:SF5">
    <property type="entry name" value="PROTEIN LNK2"/>
    <property type="match status" value="1"/>
</dbReference>
<accession>B8LQ28</accession>
<feature type="region of interest" description="Disordered" evidence="1">
    <location>
        <begin position="245"/>
        <end position="270"/>
    </location>
</feature>
<reference evidence="2" key="1">
    <citation type="submission" date="2007-06" db="EMBL/GenBank/DDBJ databases">
        <title>Full length cDNA sequences from Sitka Spruce (Picea sitchensis).</title>
        <authorList>
            <person name="Ralph S.G."/>
            <person name="Chun H.E."/>
            <person name="Liao N."/>
            <person name="Ali J."/>
            <person name="Reid K."/>
            <person name="Kolosova N."/>
            <person name="Cooper N."/>
            <person name="Cullis C."/>
            <person name="Jancsik S."/>
            <person name="Moore R."/>
            <person name="Mayo M."/>
            <person name="Wagner S."/>
            <person name="Holt R.A."/>
            <person name="Jones S.J.M."/>
            <person name="Marra M.A."/>
            <person name="Ritland C.E."/>
            <person name="Ritland K."/>
            <person name="Bohlmann J."/>
        </authorList>
    </citation>
    <scope>NUCLEOTIDE SEQUENCE</scope>
    <source>
        <tissue evidence="2">Bark</tissue>
    </source>
</reference>
<dbReference type="AlphaFoldDB" id="B8LQ28"/>
<dbReference type="PANTHER" id="PTHR33334">
    <property type="entry name" value="PROTEIN LNK1"/>
    <property type="match status" value="1"/>
</dbReference>
<evidence type="ECO:0000256" key="1">
    <source>
        <dbReference type="SAM" id="MobiDB-lite"/>
    </source>
</evidence>
<feature type="compositionally biased region" description="Polar residues" evidence="1">
    <location>
        <begin position="313"/>
        <end position="327"/>
    </location>
</feature>
<feature type="region of interest" description="Disordered" evidence="1">
    <location>
        <begin position="339"/>
        <end position="394"/>
    </location>
</feature>
<feature type="compositionally biased region" description="Polar residues" evidence="1">
    <location>
        <begin position="245"/>
        <end position="260"/>
    </location>
</feature>
<proteinExistence type="evidence at transcript level"/>
<evidence type="ECO:0008006" key="3">
    <source>
        <dbReference type="Google" id="ProtNLM"/>
    </source>
</evidence>
<feature type="region of interest" description="Disordered" evidence="1">
    <location>
        <begin position="307"/>
        <end position="327"/>
    </location>
</feature>